<evidence type="ECO:0000313" key="3">
    <source>
        <dbReference type="Proteomes" id="UP000509510"/>
    </source>
</evidence>
<evidence type="ECO:0000313" key="2">
    <source>
        <dbReference type="EMBL" id="QKX55154.1"/>
    </source>
</evidence>
<dbReference type="OrthoDB" id="1162399at2759"/>
<dbReference type="GeneID" id="55989755"/>
<feature type="compositionally biased region" description="Low complexity" evidence="1">
    <location>
        <begin position="167"/>
        <end position="193"/>
    </location>
</feature>
<dbReference type="Proteomes" id="UP000509510">
    <property type="component" value="Chromosome I"/>
</dbReference>
<name>A0A7H8QMN8_TALRU</name>
<dbReference type="AlphaFoldDB" id="A0A7H8QMN8"/>
<reference evidence="3" key="1">
    <citation type="submission" date="2020-06" db="EMBL/GenBank/DDBJ databases">
        <title>A chromosome-scale genome assembly of Talaromyces rugulosus W13939.</title>
        <authorList>
            <person name="Wang B."/>
            <person name="Guo L."/>
            <person name="Ye K."/>
            <person name="Wang L."/>
        </authorList>
    </citation>
    <scope>NUCLEOTIDE SEQUENCE [LARGE SCALE GENOMIC DNA]</scope>
    <source>
        <strain evidence="3">W13939</strain>
    </source>
</reference>
<feature type="compositionally biased region" description="Polar residues" evidence="1">
    <location>
        <begin position="515"/>
        <end position="526"/>
    </location>
</feature>
<feature type="region of interest" description="Disordered" evidence="1">
    <location>
        <begin position="401"/>
        <end position="576"/>
    </location>
</feature>
<evidence type="ECO:0000256" key="1">
    <source>
        <dbReference type="SAM" id="MobiDB-lite"/>
    </source>
</evidence>
<organism evidence="2 3">
    <name type="scientific">Talaromyces rugulosus</name>
    <name type="common">Penicillium rugulosum</name>
    <dbReference type="NCBI Taxonomy" id="121627"/>
    <lineage>
        <taxon>Eukaryota</taxon>
        <taxon>Fungi</taxon>
        <taxon>Dikarya</taxon>
        <taxon>Ascomycota</taxon>
        <taxon>Pezizomycotina</taxon>
        <taxon>Eurotiomycetes</taxon>
        <taxon>Eurotiomycetidae</taxon>
        <taxon>Eurotiales</taxon>
        <taxon>Trichocomaceae</taxon>
        <taxon>Talaromyces</taxon>
        <taxon>Talaromyces sect. Islandici</taxon>
    </lineage>
</organism>
<gene>
    <name evidence="2" type="ORF">TRUGW13939_02246</name>
</gene>
<proteinExistence type="predicted"/>
<accession>A0A7H8QMN8</accession>
<sequence>MSLQAVYERFLASPSAAPLGRDVSLNYITTTTVFDGADAVLTHLQRQQRIVEKKGDKTLSAIETPDALVLDVDTTLEFVSGGGAYLPSLDDNFLADRVVTFPTVHIVRFDSQAQIQQIRVYWDQGSLLKQVEVIGSRGRNWPIRDAKDQSKLITNAIAAVGNAAAPVAQSSAQPQPQAQQKQEQPAAARSASPAKRHIKDPHASLSLFGGDEDDEPRPAVVAPYAPSSTRPPVRDHDILNGGYDEDAPINSRESVISPRAGANKHFGPIRVFGDESDEPTANAVQPRIGSSRNFQAIRVFDTEDEQQAHRGHVQPKAGPHKNYQPINLFGEGDAPEEEQEARYKTHPKKFTHFDIANEENDVAERPARKFRPMSQWDFADFATPEKPRGKVLPQDVRHFSWSDNEEEGAETPPVRPRVVQPRRDAETHFSLVDDDGVRDNKRIIGGAHNKGLGLYENNVYDEQGNPTPVKGKKEEEPKQQQHKHQQSIGVVDNISRKKDFDSHWAITDSAPSDEPAQQKTESSKPPINSDRMKAVKMMDASWDRYEEESPEPKKNAPIPSIKRSTFQPSWGFGDDE</sequence>
<dbReference type="KEGG" id="trg:TRUGW13939_02246"/>
<dbReference type="RefSeq" id="XP_035341333.1">
    <property type="nucleotide sequence ID" value="XM_035485440.1"/>
</dbReference>
<protein>
    <submittedName>
        <fullName evidence="2">Uncharacterized protein</fullName>
    </submittedName>
</protein>
<keyword evidence="3" id="KW-1185">Reference proteome</keyword>
<feature type="region of interest" description="Disordered" evidence="1">
    <location>
        <begin position="167"/>
        <end position="249"/>
    </location>
</feature>
<dbReference type="EMBL" id="CP055898">
    <property type="protein sequence ID" value="QKX55154.1"/>
    <property type="molecule type" value="Genomic_DNA"/>
</dbReference>